<name>A0ABV8U940_9PROT</name>
<dbReference type="Gene3D" id="3.75.10.10">
    <property type="entry name" value="L-arginine/glycine Amidinotransferase, Chain A"/>
    <property type="match status" value="1"/>
</dbReference>
<accession>A0ABV8U940</accession>
<dbReference type="PANTHER" id="PTHR43224">
    <property type="entry name" value="AMIDINOTRANSFERASE"/>
    <property type="match status" value="1"/>
</dbReference>
<organism evidence="1 2">
    <name type="scientific">Kordiimonas lipolytica</name>
    <dbReference type="NCBI Taxonomy" id="1662421"/>
    <lineage>
        <taxon>Bacteria</taxon>
        <taxon>Pseudomonadati</taxon>
        <taxon>Pseudomonadota</taxon>
        <taxon>Alphaproteobacteria</taxon>
        <taxon>Kordiimonadales</taxon>
        <taxon>Kordiimonadaceae</taxon>
        <taxon>Kordiimonas</taxon>
    </lineage>
</organism>
<gene>
    <name evidence="1" type="primary">ctlX</name>
    <name evidence="1" type="ORF">ACFO5Q_05670</name>
</gene>
<reference evidence="2" key="1">
    <citation type="journal article" date="2019" name="Int. J. Syst. Evol. Microbiol.">
        <title>The Global Catalogue of Microorganisms (GCM) 10K type strain sequencing project: providing services to taxonomists for standard genome sequencing and annotation.</title>
        <authorList>
            <consortium name="The Broad Institute Genomics Platform"/>
            <consortium name="The Broad Institute Genome Sequencing Center for Infectious Disease"/>
            <person name="Wu L."/>
            <person name="Ma J."/>
        </authorList>
    </citation>
    <scope>NUCLEOTIDE SEQUENCE [LARGE SCALE GENOMIC DNA]</scope>
    <source>
        <strain evidence="2">CGMCC 1.15304</strain>
    </source>
</reference>
<dbReference type="NCBIfam" id="NF046062">
    <property type="entry name" value="citrull_CtlX"/>
    <property type="match status" value="1"/>
</dbReference>
<evidence type="ECO:0000313" key="1">
    <source>
        <dbReference type="EMBL" id="MFC4347326.1"/>
    </source>
</evidence>
<dbReference type="PANTHER" id="PTHR43224:SF1">
    <property type="entry name" value="AMIDINOTRANSFERASE"/>
    <property type="match status" value="1"/>
</dbReference>
<dbReference type="PIRSF" id="PIRSF028188">
    <property type="entry name" value="Amdntrnsf_FN0238"/>
    <property type="match status" value="1"/>
</dbReference>
<dbReference type="Pfam" id="PF19420">
    <property type="entry name" value="DDAH_eukar"/>
    <property type="match status" value="1"/>
</dbReference>
<dbReference type="RefSeq" id="WP_068152722.1">
    <property type="nucleotide sequence ID" value="NZ_JBHSCR010000003.1"/>
</dbReference>
<dbReference type="EMBL" id="JBHSCR010000003">
    <property type="protein sequence ID" value="MFC4347326.1"/>
    <property type="molecule type" value="Genomic_DNA"/>
</dbReference>
<protein>
    <submittedName>
        <fullName evidence="1">Citrulline utilization hydrolase CtlX</fullName>
    </submittedName>
</protein>
<dbReference type="InterPro" id="IPR014541">
    <property type="entry name" value="Amdntrnsf_FN0238"/>
</dbReference>
<dbReference type="SUPFAM" id="SSF55909">
    <property type="entry name" value="Pentein"/>
    <property type="match status" value="1"/>
</dbReference>
<proteinExistence type="predicted"/>
<dbReference type="GO" id="GO:0016787">
    <property type="term" value="F:hydrolase activity"/>
    <property type="evidence" value="ECO:0007669"/>
    <property type="project" value="UniProtKB-KW"/>
</dbReference>
<dbReference type="Proteomes" id="UP001595776">
    <property type="component" value="Unassembled WGS sequence"/>
</dbReference>
<evidence type="ECO:0000313" key="2">
    <source>
        <dbReference type="Proteomes" id="UP001595776"/>
    </source>
</evidence>
<comment type="caution">
    <text evidence="1">The sequence shown here is derived from an EMBL/GenBank/DDBJ whole genome shotgun (WGS) entry which is preliminary data.</text>
</comment>
<sequence>MTTETNSPRKGQAPHAVVMVLPHHFYPNEETAEDNAFQVEGGNRERTEKRAFDEVQGAVDALRAVGVTVHLFEDKGVDTPDSVFPNNWFSTHPDGRVVLYPMYAPSRRAERRDDIIDFLRESYDVAGVIDYSSFEYAEKFLEGTGAMVLDHANMAAYVTLSHRADEDLVQRFCSDFGYDPVTFETRGPDGNPIYHTNVMMNVGTKLALVGLSTIVGADKRQEIEDRLAATGRTIIDLGADQIAQFAGNALEVRTAKGLVLVLSDTALASLTPDQIEMIEAEMPLVPLHVPTIEKAGGSARCMLAGIHLKPKA</sequence>
<keyword evidence="1" id="KW-0378">Hydrolase</keyword>
<keyword evidence="2" id="KW-1185">Reference proteome</keyword>